<name>A0A4Y2R007_ARAVE</name>
<proteinExistence type="predicted"/>
<dbReference type="AlphaFoldDB" id="A0A4Y2R007"/>
<keyword evidence="3" id="KW-1185">Reference proteome</keyword>
<evidence type="ECO:0000313" key="3">
    <source>
        <dbReference type="Proteomes" id="UP000499080"/>
    </source>
</evidence>
<protein>
    <submittedName>
        <fullName evidence="2">Uncharacterized protein</fullName>
    </submittedName>
</protein>
<sequence>MTQQFSAYFLFNQKIGALLLLLPSLTNPPPQLLAVKHKEIPLGLRWSILGYALPQAHRYHSSPMNLDKDTISLTRGSTGTDSNPSKSHSTMLSDQSFQIEVRVLLLTLWQTFSISLRHATIWK</sequence>
<organism evidence="2 3">
    <name type="scientific">Araneus ventricosus</name>
    <name type="common">Orbweaver spider</name>
    <name type="synonym">Epeira ventricosa</name>
    <dbReference type="NCBI Taxonomy" id="182803"/>
    <lineage>
        <taxon>Eukaryota</taxon>
        <taxon>Metazoa</taxon>
        <taxon>Ecdysozoa</taxon>
        <taxon>Arthropoda</taxon>
        <taxon>Chelicerata</taxon>
        <taxon>Arachnida</taxon>
        <taxon>Araneae</taxon>
        <taxon>Araneomorphae</taxon>
        <taxon>Entelegynae</taxon>
        <taxon>Araneoidea</taxon>
        <taxon>Araneidae</taxon>
        <taxon>Araneus</taxon>
    </lineage>
</organism>
<feature type="signal peptide" evidence="1">
    <location>
        <begin position="1"/>
        <end position="17"/>
    </location>
</feature>
<evidence type="ECO:0000256" key="1">
    <source>
        <dbReference type="SAM" id="SignalP"/>
    </source>
</evidence>
<gene>
    <name evidence="2" type="ORF">AVEN_66073_1</name>
</gene>
<evidence type="ECO:0000313" key="2">
    <source>
        <dbReference type="EMBL" id="GBN68800.1"/>
    </source>
</evidence>
<keyword evidence="1" id="KW-0732">Signal</keyword>
<feature type="chain" id="PRO_5021200908" evidence="1">
    <location>
        <begin position="18"/>
        <end position="123"/>
    </location>
</feature>
<accession>A0A4Y2R007</accession>
<dbReference type="EMBL" id="BGPR01015325">
    <property type="protein sequence ID" value="GBN68800.1"/>
    <property type="molecule type" value="Genomic_DNA"/>
</dbReference>
<reference evidence="2 3" key="1">
    <citation type="journal article" date="2019" name="Sci. Rep.">
        <title>Orb-weaving spider Araneus ventricosus genome elucidates the spidroin gene catalogue.</title>
        <authorList>
            <person name="Kono N."/>
            <person name="Nakamura H."/>
            <person name="Ohtoshi R."/>
            <person name="Moran D.A.P."/>
            <person name="Shinohara A."/>
            <person name="Yoshida Y."/>
            <person name="Fujiwara M."/>
            <person name="Mori M."/>
            <person name="Tomita M."/>
            <person name="Arakawa K."/>
        </authorList>
    </citation>
    <scope>NUCLEOTIDE SEQUENCE [LARGE SCALE GENOMIC DNA]</scope>
</reference>
<dbReference type="Proteomes" id="UP000499080">
    <property type="component" value="Unassembled WGS sequence"/>
</dbReference>
<comment type="caution">
    <text evidence="2">The sequence shown here is derived from an EMBL/GenBank/DDBJ whole genome shotgun (WGS) entry which is preliminary data.</text>
</comment>